<evidence type="ECO:0000313" key="4">
    <source>
        <dbReference type="Proteomes" id="UP001595752"/>
    </source>
</evidence>
<evidence type="ECO:0000313" key="3">
    <source>
        <dbReference type="EMBL" id="MFC3882051.1"/>
    </source>
</evidence>
<dbReference type="CDD" id="cd10456">
    <property type="entry name" value="GIY-YIG_UPF0213"/>
    <property type="match status" value="1"/>
</dbReference>
<dbReference type="EMBL" id="JBHRZT010000005">
    <property type="protein sequence ID" value="MFC3882051.1"/>
    <property type="molecule type" value="Genomic_DNA"/>
</dbReference>
<comment type="similarity">
    <text evidence="1">Belongs to the UPF0213 family.</text>
</comment>
<dbReference type="Gene3D" id="3.40.1440.10">
    <property type="entry name" value="GIY-YIG endonuclease"/>
    <property type="match status" value="1"/>
</dbReference>
<dbReference type="SMART" id="SM00465">
    <property type="entry name" value="GIYc"/>
    <property type="match status" value="1"/>
</dbReference>
<dbReference type="PANTHER" id="PTHR34477:SF1">
    <property type="entry name" value="UPF0213 PROTEIN YHBQ"/>
    <property type="match status" value="1"/>
</dbReference>
<organism evidence="3 4">
    <name type="scientific">Bacillus songklensis</name>
    <dbReference type="NCBI Taxonomy" id="1069116"/>
    <lineage>
        <taxon>Bacteria</taxon>
        <taxon>Bacillati</taxon>
        <taxon>Bacillota</taxon>
        <taxon>Bacilli</taxon>
        <taxon>Bacillales</taxon>
        <taxon>Bacillaceae</taxon>
        <taxon>Bacillus</taxon>
    </lineage>
</organism>
<dbReference type="InterPro" id="IPR050190">
    <property type="entry name" value="UPF0213_domain"/>
</dbReference>
<feature type="domain" description="GIY-YIG" evidence="2">
    <location>
        <begin position="5"/>
        <end position="80"/>
    </location>
</feature>
<dbReference type="RefSeq" id="WP_377911169.1">
    <property type="nucleotide sequence ID" value="NZ_JBHRZT010000005.1"/>
</dbReference>
<keyword evidence="4" id="KW-1185">Reference proteome</keyword>
<dbReference type="PANTHER" id="PTHR34477">
    <property type="entry name" value="UPF0213 PROTEIN YHBQ"/>
    <property type="match status" value="1"/>
</dbReference>
<proteinExistence type="inferred from homology"/>
<gene>
    <name evidence="3" type="ORF">ACFOU2_00345</name>
</gene>
<evidence type="ECO:0000259" key="2">
    <source>
        <dbReference type="PROSITE" id="PS50164"/>
    </source>
</evidence>
<dbReference type="Pfam" id="PF01541">
    <property type="entry name" value="GIY-YIG"/>
    <property type="match status" value="1"/>
</dbReference>
<dbReference type="InterPro" id="IPR000305">
    <property type="entry name" value="GIY-YIG_endonuc"/>
</dbReference>
<dbReference type="SUPFAM" id="SSF82771">
    <property type="entry name" value="GIY-YIG endonuclease"/>
    <property type="match status" value="1"/>
</dbReference>
<dbReference type="Proteomes" id="UP001595752">
    <property type="component" value="Unassembled WGS sequence"/>
</dbReference>
<name>A0ABV8AYM8_9BACI</name>
<dbReference type="PROSITE" id="PS50164">
    <property type="entry name" value="GIY_YIG"/>
    <property type="match status" value="1"/>
</dbReference>
<sequence length="97" mass="11436">MEKSKGHYFYVLQCRDGSFYAGYTTHIKRRVEKHNSGKGAKYTNSRKPVTLIFYQEFSSKSEALKAEAQFKRLRRSQKEEFLKEEGVQYDVATKELQ</sequence>
<protein>
    <submittedName>
        <fullName evidence="3">GIY-YIG nuclease family protein</fullName>
    </submittedName>
</protein>
<comment type="caution">
    <text evidence="3">The sequence shown here is derived from an EMBL/GenBank/DDBJ whole genome shotgun (WGS) entry which is preliminary data.</text>
</comment>
<evidence type="ECO:0000256" key="1">
    <source>
        <dbReference type="ARBA" id="ARBA00007435"/>
    </source>
</evidence>
<accession>A0ABV8AYM8</accession>
<dbReference type="InterPro" id="IPR035901">
    <property type="entry name" value="GIY-YIG_endonuc_sf"/>
</dbReference>
<reference evidence="4" key="1">
    <citation type="journal article" date="2019" name="Int. J. Syst. Evol. Microbiol.">
        <title>The Global Catalogue of Microorganisms (GCM) 10K type strain sequencing project: providing services to taxonomists for standard genome sequencing and annotation.</title>
        <authorList>
            <consortium name="The Broad Institute Genomics Platform"/>
            <consortium name="The Broad Institute Genome Sequencing Center for Infectious Disease"/>
            <person name="Wu L."/>
            <person name="Ma J."/>
        </authorList>
    </citation>
    <scope>NUCLEOTIDE SEQUENCE [LARGE SCALE GENOMIC DNA]</scope>
    <source>
        <strain evidence="4">CCUG 61889</strain>
    </source>
</reference>